<evidence type="ECO:0000256" key="1">
    <source>
        <dbReference type="ARBA" id="ARBA00022741"/>
    </source>
</evidence>
<feature type="region of interest" description="Disordered" evidence="3">
    <location>
        <begin position="16"/>
        <end position="93"/>
    </location>
</feature>
<protein>
    <submittedName>
        <fullName evidence="5">Srk1</fullName>
    </submittedName>
</protein>
<gene>
    <name evidence="5" type="ORF">KGF56_003767</name>
</gene>
<dbReference type="Pfam" id="PF00069">
    <property type="entry name" value="Pkinase"/>
    <property type="match status" value="1"/>
</dbReference>
<dbReference type="GeneID" id="73381382"/>
<evidence type="ECO:0000313" key="5">
    <source>
        <dbReference type="EMBL" id="KAI3403483.1"/>
    </source>
</evidence>
<keyword evidence="1" id="KW-0547">Nucleotide-binding</keyword>
<dbReference type="GO" id="GO:0005524">
    <property type="term" value="F:ATP binding"/>
    <property type="evidence" value="ECO:0007669"/>
    <property type="project" value="UniProtKB-KW"/>
</dbReference>
<keyword evidence="6" id="KW-1185">Reference proteome</keyword>
<evidence type="ECO:0000313" key="6">
    <source>
        <dbReference type="Proteomes" id="UP001202479"/>
    </source>
</evidence>
<feature type="region of interest" description="Disordered" evidence="3">
    <location>
        <begin position="111"/>
        <end position="132"/>
    </location>
</feature>
<dbReference type="GO" id="GO:0004672">
    <property type="term" value="F:protein kinase activity"/>
    <property type="evidence" value="ECO:0007669"/>
    <property type="project" value="InterPro"/>
</dbReference>
<dbReference type="FunFam" id="3.30.200.20:FF:000042">
    <property type="entry name" value="Aurora kinase A"/>
    <property type="match status" value="1"/>
</dbReference>
<feature type="compositionally biased region" description="Basic and acidic residues" evidence="3">
    <location>
        <begin position="83"/>
        <end position="92"/>
    </location>
</feature>
<feature type="domain" description="Protein kinase" evidence="4">
    <location>
        <begin position="160"/>
        <end position="450"/>
    </location>
</feature>
<dbReference type="InterPro" id="IPR011009">
    <property type="entry name" value="Kinase-like_dom_sf"/>
</dbReference>
<sequence>MFENLKAFIRHGKQANDFKKKTASPYEQQQPQQTLTAENPFGSDYQLIDSSDISGKQYQQHQAPHQTHQSHGDEQNPRCGPEFVDHNSRNDGKSVYADAETNLSDITLNDPVQQQQQQQHQHQHQQHQQHQEYNKVATQIVEEERLQKSKFKKYPNLDKYEVMEQMGEGAFSVVYKAVHKATGKEVAIKILRKFQMDQQQKQAVLKEVTIMRQLKNPYIVRFIEFIDSPVYYYIVQELVSGGEIFTMIVKYTYLSEDLSRWIITQVAHAIRYLHEEVGIVHRDIKPENLLFEPIELKPSADPTAKLRKSDDPNTKKDEGEFIDGVGGGGIGVVKLADFGLSKQIWEHNTKTPCGTVGYTAPEIVRDERYSREVDMWAMGCVLYTLLCGFPPFYDERIETLTEKVAKGQFTFLQPWWDEISDGAKNCVSNLLTVDPKKRYTIDDLLRDPWMQTKPKSAAQGTSVLNLNSTLLNTKVSHPIQSQNQGTLADDSASAIATSGNKYSKKYKSQNFNQDLYSPAAVALRDAFDISTAVHRMGEEAALSTKYSQQAYGDLIEEEEEENEEDVTASGRVLHHHKRSPSSQNIRQQQQQQQKKHQDPRVPRSVVNKNGDYHIRNNNEFDLNLGAASIIERRKNKQIPIQTS</sequence>
<dbReference type="PROSITE" id="PS50011">
    <property type="entry name" value="PROTEIN_KINASE_DOM"/>
    <property type="match status" value="1"/>
</dbReference>
<feature type="region of interest" description="Disordered" evidence="3">
    <location>
        <begin position="556"/>
        <end position="616"/>
    </location>
</feature>
<dbReference type="InterPro" id="IPR008271">
    <property type="entry name" value="Ser/Thr_kinase_AS"/>
</dbReference>
<proteinExistence type="predicted"/>
<accession>A0AAI9SUW1</accession>
<dbReference type="PANTHER" id="PTHR24347">
    <property type="entry name" value="SERINE/THREONINE-PROTEIN KINASE"/>
    <property type="match status" value="1"/>
</dbReference>
<comment type="caution">
    <text evidence="5">The sequence shown here is derived from an EMBL/GenBank/DDBJ whole genome shotgun (WGS) entry which is preliminary data.</text>
</comment>
<feature type="compositionally biased region" description="Polar residues" evidence="3">
    <location>
        <begin position="25"/>
        <end position="37"/>
    </location>
</feature>
<dbReference type="RefSeq" id="XP_049179230.1">
    <property type="nucleotide sequence ID" value="XM_049325134.1"/>
</dbReference>
<evidence type="ECO:0000256" key="3">
    <source>
        <dbReference type="SAM" id="MobiDB-lite"/>
    </source>
</evidence>
<evidence type="ECO:0000259" key="4">
    <source>
        <dbReference type="PROSITE" id="PS50011"/>
    </source>
</evidence>
<dbReference type="SUPFAM" id="SSF56112">
    <property type="entry name" value="Protein kinase-like (PK-like)"/>
    <property type="match status" value="1"/>
</dbReference>
<organism evidence="5 6">
    <name type="scientific">Candida oxycetoniae</name>
    <dbReference type="NCBI Taxonomy" id="497107"/>
    <lineage>
        <taxon>Eukaryota</taxon>
        <taxon>Fungi</taxon>
        <taxon>Dikarya</taxon>
        <taxon>Ascomycota</taxon>
        <taxon>Saccharomycotina</taxon>
        <taxon>Pichiomycetes</taxon>
        <taxon>Debaryomycetaceae</taxon>
        <taxon>Candida/Lodderomyces clade</taxon>
        <taxon>Candida</taxon>
    </lineage>
</organism>
<dbReference type="EMBL" id="JAHUZD010000126">
    <property type="protein sequence ID" value="KAI3403483.1"/>
    <property type="molecule type" value="Genomic_DNA"/>
</dbReference>
<dbReference type="InterPro" id="IPR000719">
    <property type="entry name" value="Prot_kinase_dom"/>
</dbReference>
<feature type="compositionally biased region" description="Acidic residues" evidence="3">
    <location>
        <begin position="556"/>
        <end position="566"/>
    </location>
</feature>
<dbReference type="AlphaFoldDB" id="A0AAI9SUW1"/>
<reference evidence="5" key="1">
    <citation type="journal article" date="2022" name="DNA Res.">
        <title>Genome analysis of five recently described species of the CUG-Ser clade uncovers Candida theae as a new hybrid lineage with pathogenic potential in the Candida parapsilosis species complex.</title>
        <authorList>
            <person name="Mixao V."/>
            <person name="Del Olmo V."/>
            <person name="Hegedusova E."/>
            <person name="Saus E."/>
            <person name="Pryszcz L."/>
            <person name="Cillingova A."/>
            <person name="Nosek J."/>
            <person name="Gabaldon T."/>
        </authorList>
    </citation>
    <scope>NUCLEOTIDE SEQUENCE</scope>
    <source>
        <strain evidence="5">CBS 10844</strain>
    </source>
</reference>
<dbReference type="Gene3D" id="1.10.510.10">
    <property type="entry name" value="Transferase(Phosphotransferase) domain 1"/>
    <property type="match status" value="1"/>
</dbReference>
<dbReference type="SMART" id="SM00220">
    <property type="entry name" value="S_TKc"/>
    <property type="match status" value="1"/>
</dbReference>
<dbReference type="PROSITE" id="PS00108">
    <property type="entry name" value="PROTEIN_KINASE_ST"/>
    <property type="match status" value="1"/>
</dbReference>
<keyword evidence="2" id="KW-0067">ATP-binding</keyword>
<name>A0AAI9SUW1_9ASCO</name>
<feature type="compositionally biased region" description="Polar residues" evidence="3">
    <location>
        <begin position="48"/>
        <end position="69"/>
    </location>
</feature>
<evidence type="ECO:0000256" key="2">
    <source>
        <dbReference type="ARBA" id="ARBA00022840"/>
    </source>
</evidence>
<dbReference type="Proteomes" id="UP001202479">
    <property type="component" value="Unassembled WGS sequence"/>
</dbReference>